<dbReference type="Proteomes" id="UP000824782">
    <property type="component" value="Unassembled WGS sequence"/>
</dbReference>
<name>A0AAV6YB22_ENGPU</name>
<reference evidence="1" key="1">
    <citation type="thesis" date="2020" institute="ProQuest LLC" country="789 East Eisenhower Parkway, Ann Arbor, MI, USA">
        <title>Comparative Genomics and Chromosome Evolution.</title>
        <authorList>
            <person name="Mudd A.B."/>
        </authorList>
    </citation>
    <scope>NUCLEOTIDE SEQUENCE</scope>
    <source>
        <strain evidence="1">237g6f4</strain>
        <tissue evidence="1">Blood</tissue>
    </source>
</reference>
<protein>
    <submittedName>
        <fullName evidence="1">Uncharacterized protein</fullName>
    </submittedName>
</protein>
<comment type="caution">
    <text evidence="1">The sequence shown here is derived from an EMBL/GenBank/DDBJ whole genome shotgun (WGS) entry which is preliminary data.</text>
</comment>
<keyword evidence="2" id="KW-1185">Reference proteome</keyword>
<gene>
    <name evidence="1" type="ORF">GDO81_019516</name>
</gene>
<organism evidence="1 2">
    <name type="scientific">Engystomops pustulosus</name>
    <name type="common">Tungara frog</name>
    <name type="synonym">Physalaemus pustulosus</name>
    <dbReference type="NCBI Taxonomy" id="76066"/>
    <lineage>
        <taxon>Eukaryota</taxon>
        <taxon>Metazoa</taxon>
        <taxon>Chordata</taxon>
        <taxon>Craniata</taxon>
        <taxon>Vertebrata</taxon>
        <taxon>Euteleostomi</taxon>
        <taxon>Amphibia</taxon>
        <taxon>Batrachia</taxon>
        <taxon>Anura</taxon>
        <taxon>Neobatrachia</taxon>
        <taxon>Hyloidea</taxon>
        <taxon>Leptodactylidae</taxon>
        <taxon>Leiuperinae</taxon>
        <taxon>Engystomops</taxon>
    </lineage>
</organism>
<accession>A0AAV6YB22</accession>
<proteinExistence type="predicted"/>
<evidence type="ECO:0000313" key="1">
    <source>
        <dbReference type="EMBL" id="KAG8534447.1"/>
    </source>
</evidence>
<dbReference type="AlphaFoldDB" id="A0AAV6YB22"/>
<evidence type="ECO:0000313" key="2">
    <source>
        <dbReference type="Proteomes" id="UP000824782"/>
    </source>
</evidence>
<sequence>MLRLRAGRLCVAGGSRLLLGATRCDESFFIFDCADVERRPAPVGQETSSTDSEKILAAAFSSSGDYFAVTDDSKRLVLFKTSPIWEKISVR</sequence>
<dbReference type="EMBL" id="WNYA01106585">
    <property type="protein sequence ID" value="KAG8534447.1"/>
    <property type="molecule type" value="Genomic_DNA"/>
</dbReference>